<dbReference type="AlphaFoldDB" id="A0A1Y5U5D6"/>
<keyword evidence="3" id="KW-1185">Reference proteome</keyword>
<dbReference type="EMBL" id="FWFZ01000051">
    <property type="protein sequence ID" value="SLN77328.1"/>
    <property type="molecule type" value="Genomic_DNA"/>
</dbReference>
<dbReference type="Proteomes" id="UP000193900">
    <property type="component" value="Unassembled WGS sequence"/>
</dbReference>
<dbReference type="OrthoDB" id="9862113at2"/>
<evidence type="ECO:0000313" key="3">
    <source>
        <dbReference type="Proteomes" id="UP000193900"/>
    </source>
</evidence>
<gene>
    <name evidence="2" type="ORF">ROA7023_04360</name>
</gene>
<evidence type="ECO:0000313" key="2">
    <source>
        <dbReference type="EMBL" id="SLN77328.1"/>
    </source>
</evidence>
<accession>A0A1Y5U5D6</accession>
<sequence length="209" mass="22500">MKFPKVIFVAIGSIVGLAGSVLADTAICDEPISEQARIGWPGALTLSITEDVDDRECRFSIEGVPAGSPPADELAEAAQRLRSANFSIGGGFDPIELASTVPLLLAAASPSDQADPDLQTDEFISSIAQCFDLVRSQFFGEFVSSEEVGIDLDRFDVRCALATPDSIEQLNEFLGGSVFFTDISQPKLAIRNERSDSSLVEYLFIPFSR</sequence>
<organism evidence="2 3">
    <name type="scientific">Roseisalinus antarcticus</name>
    <dbReference type="NCBI Taxonomy" id="254357"/>
    <lineage>
        <taxon>Bacteria</taxon>
        <taxon>Pseudomonadati</taxon>
        <taxon>Pseudomonadota</taxon>
        <taxon>Alphaproteobacteria</taxon>
        <taxon>Rhodobacterales</taxon>
        <taxon>Roseobacteraceae</taxon>
        <taxon>Roseisalinus</taxon>
    </lineage>
</organism>
<feature type="signal peptide" evidence="1">
    <location>
        <begin position="1"/>
        <end position="23"/>
    </location>
</feature>
<feature type="chain" id="PRO_5013209728" evidence="1">
    <location>
        <begin position="24"/>
        <end position="209"/>
    </location>
</feature>
<protein>
    <submittedName>
        <fullName evidence="2">Uncharacterized protein</fullName>
    </submittedName>
</protein>
<proteinExistence type="predicted"/>
<dbReference type="RefSeq" id="WP_143535700.1">
    <property type="nucleotide sequence ID" value="NZ_FWFZ01000051.1"/>
</dbReference>
<keyword evidence="1" id="KW-0732">Signal</keyword>
<reference evidence="2 3" key="1">
    <citation type="submission" date="2017-03" db="EMBL/GenBank/DDBJ databases">
        <authorList>
            <person name="Afonso C.L."/>
            <person name="Miller P.J."/>
            <person name="Scott M.A."/>
            <person name="Spackman E."/>
            <person name="Goraichik I."/>
            <person name="Dimitrov K.M."/>
            <person name="Suarez D.L."/>
            <person name="Swayne D.E."/>
        </authorList>
    </citation>
    <scope>NUCLEOTIDE SEQUENCE [LARGE SCALE GENOMIC DNA]</scope>
    <source>
        <strain evidence="2 3">CECT 7023</strain>
    </source>
</reference>
<name>A0A1Y5U5D6_9RHOB</name>
<evidence type="ECO:0000256" key="1">
    <source>
        <dbReference type="SAM" id="SignalP"/>
    </source>
</evidence>